<dbReference type="AlphaFoldDB" id="A0A172WQF8"/>
<reference evidence="3 4" key="1">
    <citation type="submission" date="2016-05" db="EMBL/GenBank/DDBJ databases">
        <title>Genome sequence of Pseudomonas stutzeri 273 and identification of the exopolysaccharide biosynthesis locus.</title>
        <authorList>
            <person name="Wu S."/>
            <person name="Sun C."/>
        </authorList>
    </citation>
    <scope>NUCLEOTIDE SEQUENCE [LARGE SCALE GENOMIC DNA]</scope>
    <source>
        <strain evidence="3 4">273</strain>
    </source>
</reference>
<sequence>MFWPITFLGALAGWLLASIPGALLGALIGQVLDRRFGLDSWASVRQLLSRAKPLMQGNDLLFFLLGRLAKSSGRISEAHIQAARSEMRRLQLNAPQQRMAIDAFYRGKSSGDGLREPLQRLRGRQDEAKALLQACWRMARAQGQIDAREHELIMLWGKWVGWDSVAVAALDQQGGRRQGAPSNPGGAYEQALRLLGVRADSEPQAIKRAYRRLLSKHHPDKQAGAGATAIEVREATERTRELHHAYGLIRERRGFR</sequence>
<dbReference type="Pfam" id="PF05099">
    <property type="entry name" value="TerB"/>
    <property type="match status" value="1"/>
</dbReference>
<dbReference type="InterPro" id="IPR007791">
    <property type="entry name" value="DjlA_N"/>
</dbReference>
<gene>
    <name evidence="3" type="ORF">PS273GM_10815</name>
</gene>
<dbReference type="InterPro" id="IPR029024">
    <property type="entry name" value="TerB-like"/>
</dbReference>
<dbReference type="CDD" id="cd07316">
    <property type="entry name" value="terB_like_DjlA"/>
    <property type="match status" value="1"/>
</dbReference>
<dbReference type="Proteomes" id="UP000077787">
    <property type="component" value="Chromosome"/>
</dbReference>
<dbReference type="OrthoDB" id="9782583at2"/>
<dbReference type="InterPro" id="IPR036869">
    <property type="entry name" value="J_dom_sf"/>
</dbReference>
<protein>
    <submittedName>
        <fullName evidence="3">Molecular chaperone DjlA</fullName>
    </submittedName>
</protein>
<evidence type="ECO:0000313" key="4">
    <source>
        <dbReference type="Proteomes" id="UP000077787"/>
    </source>
</evidence>
<keyword evidence="1" id="KW-0143">Chaperone</keyword>
<dbReference type="Gene3D" id="1.10.287.110">
    <property type="entry name" value="DnaJ domain"/>
    <property type="match status" value="1"/>
</dbReference>
<proteinExistence type="predicted"/>
<feature type="domain" description="J" evidence="2">
    <location>
        <begin position="190"/>
        <end position="256"/>
    </location>
</feature>
<dbReference type="RefSeq" id="WP_064481372.1">
    <property type="nucleotide sequence ID" value="NZ_CP015641.1"/>
</dbReference>
<dbReference type="InterPro" id="IPR001623">
    <property type="entry name" value="DnaJ_domain"/>
</dbReference>
<dbReference type="Gene3D" id="1.10.3680.10">
    <property type="entry name" value="TerB-like"/>
    <property type="match status" value="1"/>
</dbReference>
<accession>A0A172WQF8</accession>
<dbReference type="PRINTS" id="PR00625">
    <property type="entry name" value="JDOMAIN"/>
</dbReference>
<evidence type="ECO:0000313" key="3">
    <source>
        <dbReference type="EMBL" id="ANF25606.1"/>
    </source>
</evidence>
<organism evidence="3 4">
    <name type="scientific">Stutzerimonas stutzeri</name>
    <name type="common">Pseudomonas stutzeri</name>
    <dbReference type="NCBI Taxonomy" id="316"/>
    <lineage>
        <taxon>Bacteria</taxon>
        <taxon>Pseudomonadati</taxon>
        <taxon>Pseudomonadota</taxon>
        <taxon>Gammaproteobacteria</taxon>
        <taxon>Pseudomonadales</taxon>
        <taxon>Pseudomonadaceae</taxon>
        <taxon>Stutzerimonas</taxon>
    </lineage>
</organism>
<dbReference type="PROSITE" id="PS50076">
    <property type="entry name" value="DNAJ_2"/>
    <property type="match status" value="1"/>
</dbReference>
<evidence type="ECO:0000259" key="2">
    <source>
        <dbReference type="PROSITE" id="PS50076"/>
    </source>
</evidence>
<dbReference type="SUPFAM" id="SSF158682">
    <property type="entry name" value="TerB-like"/>
    <property type="match status" value="1"/>
</dbReference>
<dbReference type="CDD" id="cd06257">
    <property type="entry name" value="DnaJ"/>
    <property type="match status" value="1"/>
</dbReference>
<evidence type="ECO:0000256" key="1">
    <source>
        <dbReference type="ARBA" id="ARBA00023186"/>
    </source>
</evidence>
<dbReference type="SUPFAM" id="SSF46565">
    <property type="entry name" value="Chaperone J-domain"/>
    <property type="match status" value="1"/>
</dbReference>
<dbReference type="Pfam" id="PF00226">
    <property type="entry name" value="DnaJ"/>
    <property type="match status" value="1"/>
</dbReference>
<dbReference type="EMBL" id="CP015641">
    <property type="protein sequence ID" value="ANF25606.1"/>
    <property type="molecule type" value="Genomic_DNA"/>
</dbReference>
<dbReference type="SMART" id="SM00271">
    <property type="entry name" value="DnaJ"/>
    <property type="match status" value="1"/>
</dbReference>
<name>A0A172WQF8_STUST</name>